<dbReference type="Proteomes" id="UP000006727">
    <property type="component" value="Chromosome 19"/>
</dbReference>
<dbReference type="EMBL" id="ABEU02000019">
    <property type="protein sequence ID" value="PNR33826.1"/>
    <property type="molecule type" value="Genomic_DNA"/>
</dbReference>
<dbReference type="PaxDb" id="3218-PP1S109_219V6.1"/>
<reference evidence="2" key="3">
    <citation type="submission" date="2020-12" db="UniProtKB">
        <authorList>
            <consortium name="EnsemblPlants"/>
        </authorList>
    </citation>
    <scope>IDENTIFICATION</scope>
</reference>
<dbReference type="AlphaFoldDB" id="A0A2K1IX20"/>
<evidence type="ECO:0000313" key="2">
    <source>
        <dbReference type="EnsemblPlants" id="PAC:32938682.CDS.1"/>
    </source>
</evidence>
<dbReference type="EnsemblPlants" id="Pp3c19_3670V3.1">
    <property type="protein sequence ID" value="PAC:32938682.CDS.1"/>
    <property type="gene ID" value="Pp3c19_3670"/>
</dbReference>
<accession>A0A2K1IX20</accession>
<proteinExistence type="predicted"/>
<dbReference type="Gramene" id="Pp3c19_3670V3.1">
    <property type="protein sequence ID" value="PAC:32938682.CDS.1"/>
    <property type="gene ID" value="Pp3c19_3670"/>
</dbReference>
<organism evidence="1">
    <name type="scientific">Physcomitrium patens</name>
    <name type="common">Spreading-leaved earth moss</name>
    <name type="synonym">Physcomitrella patens</name>
    <dbReference type="NCBI Taxonomy" id="3218"/>
    <lineage>
        <taxon>Eukaryota</taxon>
        <taxon>Viridiplantae</taxon>
        <taxon>Streptophyta</taxon>
        <taxon>Embryophyta</taxon>
        <taxon>Bryophyta</taxon>
        <taxon>Bryophytina</taxon>
        <taxon>Bryopsida</taxon>
        <taxon>Funariidae</taxon>
        <taxon>Funariales</taxon>
        <taxon>Funariaceae</taxon>
        <taxon>Physcomitrium</taxon>
    </lineage>
</organism>
<evidence type="ECO:0000313" key="3">
    <source>
        <dbReference type="Proteomes" id="UP000006727"/>
    </source>
</evidence>
<protein>
    <submittedName>
        <fullName evidence="1 2">Uncharacterized protein</fullName>
    </submittedName>
</protein>
<reference evidence="1 3" key="2">
    <citation type="journal article" date="2018" name="Plant J.">
        <title>The Physcomitrella patens chromosome-scale assembly reveals moss genome structure and evolution.</title>
        <authorList>
            <person name="Lang D."/>
            <person name="Ullrich K.K."/>
            <person name="Murat F."/>
            <person name="Fuchs J."/>
            <person name="Jenkins J."/>
            <person name="Haas F.B."/>
            <person name="Piednoel M."/>
            <person name="Gundlach H."/>
            <person name="Van Bel M."/>
            <person name="Meyberg R."/>
            <person name="Vives C."/>
            <person name="Morata J."/>
            <person name="Symeonidi A."/>
            <person name="Hiss M."/>
            <person name="Muchero W."/>
            <person name="Kamisugi Y."/>
            <person name="Saleh O."/>
            <person name="Blanc G."/>
            <person name="Decker E.L."/>
            <person name="van Gessel N."/>
            <person name="Grimwood J."/>
            <person name="Hayes R.D."/>
            <person name="Graham S.W."/>
            <person name="Gunter L.E."/>
            <person name="McDaniel S.F."/>
            <person name="Hoernstein S.N.W."/>
            <person name="Larsson A."/>
            <person name="Li F.W."/>
            <person name="Perroud P.F."/>
            <person name="Phillips J."/>
            <person name="Ranjan P."/>
            <person name="Rokshar D.S."/>
            <person name="Rothfels C.J."/>
            <person name="Schneider L."/>
            <person name="Shu S."/>
            <person name="Stevenson D.W."/>
            <person name="Thummler F."/>
            <person name="Tillich M."/>
            <person name="Villarreal Aguilar J.C."/>
            <person name="Widiez T."/>
            <person name="Wong G.K."/>
            <person name="Wymore A."/>
            <person name="Zhang Y."/>
            <person name="Zimmer A.D."/>
            <person name="Quatrano R.S."/>
            <person name="Mayer K.F.X."/>
            <person name="Goodstein D."/>
            <person name="Casacuberta J.M."/>
            <person name="Vandepoele K."/>
            <person name="Reski R."/>
            <person name="Cuming A.C."/>
            <person name="Tuskan G.A."/>
            <person name="Maumus F."/>
            <person name="Salse J."/>
            <person name="Schmutz J."/>
            <person name="Rensing S.A."/>
        </authorList>
    </citation>
    <scope>NUCLEOTIDE SEQUENCE [LARGE SCALE GENOMIC DNA]</scope>
    <source>
        <strain evidence="2 3">cv. Gransden 2004</strain>
    </source>
</reference>
<reference evidence="1 3" key="1">
    <citation type="journal article" date="2008" name="Science">
        <title>The Physcomitrella genome reveals evolutionary insights into the conquest of land by plants.</title>
        <authorList>
            <person name="Rensing S."/>
            <person name="Lang D."/>
            <person name="Zimmer A."/>
            <person name="Terry A."/>
            <person name="Salamov A."/>
            <person name="Shapiro H."/>
            <person name="Nishiyama T."/>
            <person name="Perroud P.-F."/>
            <person name="Lindquist E."/>
            <person name="Kamisugi Y."/>
            <person name="Tanahashi T."/>
            <person name="Sakakibara K."/>
            <person name="Fujita T."/>
            <person name="Oishi K."/>
            <person name="Shin-I T."/>
            <person name="Kuroki Y."/>
            <person name="Toyoda A."/>
            <person name="Suzuki Y."/>
            <person name="Hashimoto A."/>
            <person name="Yamaguchi K."/>
            <person name="Sugano A."/>
            <person name="Kohara Y."/>
            <person name="Fujiyama A."/>
            <person name="Anterola A."/>
            <person name="Aoki S."/>
            <person name="Ashton N."/>
            <person name="Barbazuk W.B."/>
            <person name="Barker E."/>
            <person name="Bennetzen J."/>
            <person name="Bezanilla M."/>
            <person name="Blankenship R."/>
            <person name="Cho S.H."/>
            <person name="Dutcher S."/>
            <person name="Estelle M."/>
            <person name="Fawcett J.A."/>
            <person name="Gundlach H."/>
            <person name="Hanada K."/>
            <person name="Heyl A."/>
            <person name="Hicks K.A."/>
            <person name="Hugh J."/>
            <person name="Lohr M."/>
            <person name="Mayer K."/>
            <person name="Melkozernov A."/>
            <person name="Murata T."/>
            <person name="Nelson D."/>
            <person name="Pils B."/>
            <person name="Prigge M."/>
            <person name="Reiss B."/>
            <person name="Renner T."/>
            <person name="Rombauts S."/>
            <person name="Rushton P."/>
            <person name="Sanderfoot A."/>
            <person name="Schween G."/>
            <person name="Shiu S.-H."/>
            <person name="Stueber K."/>
            <person name="Theodoulou F.L."/>
            <person name="Tu H."/>
            <person name="Van de Peer Y."/>
            <person name="Verrier P.J."/>
            <person name="Waters E."/>
            <person name="Wood A."/>
            <person name="Yang L."/>
            <person name="Cove D."/>
            <person name="Cuming A."/>
            <person name="Hasebe M."/>
            <person name="Lucas S."/>
            <person name="Mishler D.B."/>
            <person name="Reski R."/>
            <person name="Grigoriev I."/>
            <person name="Quatrano R.S."/>
            <person name="Boore J.L."/>
        </authorList>
    </citation>
    <scope>NUCLEOTIDE SEQUENCE [LARGE SCALE GENOMIC DNA]</scope>
    <source>
        <strain evidence="2 3">cv. Gransden 2004</strain>
    </source>
</reference>
<evidence type="ECO:0000313" key="1">
    <source>
        <dbReference type="EMBL" id="PNR33826.1"/>
    </source>
</evidence>
<keyword evidence="3" id="KW-1185">Reference proteome</keyword>
<name>A0A2K1IX20_PHYPA</name>
<dbReference type="InParanoid" id="A0A2K1IX20"/>
<gene>
    <name evidence="1" type="ORF">PHYPA_023642</name>
</gene>
<sequence>MRWLTPRVSRLRAVCQIAFVGFRKSTQIAATNVYSGGIVMQGKGFGCAKELKPVFVSVKLKTLWFTPQLAMESTLQSQPELVTQRFTKWTHK</sequence>